<keyword evidence="1" id="KW-0732">Signal</keyword>
<sequence length="69" mass="8187">MLFWMFYSLWILSLPSPDAQRHFATLFGALLPIHRVFEDCKRLSSLVRWLYLPKYAISASSDQQESRDH</sequence>
<protein>
    <submittedName>
        <fullName evidence="2">Putative secreted peptide</fullName>
    </submittedName>
</protein>
<evidence type="ECO:0000313" key="2">
    <source>
        <dbReference type="EMBL" id="MBW32592.1"/>
    </source>
</evidence>
<dbReference type="AlphaFoldDB" id="A0A2M3ZVS2"/>
<accession>A0A2M3ZVS2</accession>
<proteinExistence type="predicted"/>
<organism evidence="2">
    <name type="scientific">Anopheles braziliensis</name>
    <dbReference type="NCBI Taxonomy" id="58242"/>
    <lineage>
        <taxon>Eukaryota</taxon>
        <taxon>Metazoa</taxon>
        <taxon>Ecdysozoa</taxon>
        <taxon>Arthropoda</taxon>
        <taxon>Hexapoda</taxon>
        <taxon>Insecta</taxon>
        <taxon>Pterygota</taxon>
        <taxon>Neoptera</taxon>
        <taxon>Endopterygota</taxon>
        <taxon>Diptera</taxon>
        <taxon>Nematocera</taxon>
        <taxon>Culicoidea</taxon>
        <taxon>Culicidae</taxon>
        <taxon>Anophelinae</taxon>
        <taxon>Anopheles</taxon>
    </lineage>
</organism>
<dbReference type="EMBL" id="GGFM01011841">
    <property type="protein sequence ID" value="MBW32592.1"/>
    <property type="molecule type" value="Transcribed_RNA"/>
</dbReference>
<evidence type="ECO:0000256" key="1">
    <source>
        <dbReference type="SAM" id="SignalP"/>
    </source>
</evidence>
<feature type="chain" id="PRO_5014966939" evidence="1">
    <location>
        <begin position="20"/>
        <end position="69"/>
    </location>
</feature>
<reference evidence="2" key="1">
    <citation type="submission" date="2018-01" db="EMBL/GenBank/DDBJ databases">
        <title>An insight into the sialome of Amazonian anophelines.</title>
        <authorList>
            <person name="Ribeiro J.M."/>
            <person name="Scarpassa V."/>
            <person name="Calvo E."/>
        </authorList>
    </citation>
    <scope>NUCLEOTIDE SEQUENCE</scope>
    <source>
        <tissue evidence="2">Salivary glands</tissue>
    </source>
</reference>
<name>A0A2M3ZVS2_9DIPT</name>
<feature type="signal peptide" evidence="1">
    <location>
        <begin position="1"/>
        <end position="19"/>
    </location>
</feature>